<name>A0ABW3FT77_9PSEU</name>
<dbReference type="InterPro" id="IPR014347">
    <property type="entry name" value="Tautomerase/MIF_sf"/>
</dbReference>
<dbReference type="Pfam" id="PF01361">
    <property type="entry name" value="Tautomerase"/>
    <property type="match status" value="1"/>
</dbReference>
<accession>A0ABW3FT77</accession>
<protein>
    <submittedName>
        <fullName evidence="4">4-oxalocrotonate tautomerase family protein</fullName>
    </submittedName>
</protein>
<keyword evidence="5" id="KW-1185">Reference proteome</keyword>
<dbReference type="InterPro" id="IPR004370">
    <property type="entry name" value="4-OT-like_dom"/>
</dbReference>
<dbReference type="PANTHER" id="PTHR35530:SF2">
    <property type="entry name" value="BSL4019 PROTEIN"/>
    <property type="match status" value="1"/>
</dbReference>
<proteinExistence type="inferred from homology"/>
<sequence length="75" mass="7808">MPFIDIKVIAGVFSAEEKRKLVESVSEAVIAVEGEAMRPSTHVVITETPSGAWAIGGRALTAEDVQAKREGAAAG</sequence>
<evidence type="ECO:0000313" key="5">
    <source>
        <dbReference type="Proteomes" id="UP001597018"/>
    </source>
</evidence>
<organism evidence="4 5">
    <name type="scientific">Saccharopolyspora rosea</name>
    <dbReference type="NCBI Taxonomy" id="524884"/>
    <lineage>
        <taxon>Bacteria</taxon>
        <taxon>Bacillati</taxon>
        <taxon>Actinomycetota</taxon>
        <taxon>Actinomycetes</taxon>
        <taxon>Pseudonocardiales</taxon>
        <taxon>Pseudonocardiaceae</taxon>
        <taxon>Saccharopolyspora</taxon>
    </lineage>
</organism>
<evidence type="ECO:0000256" key="2">
    <source>
        <dbReference type="ARBA" id="ARBA00023235"/>
    </source>
</evidence>
<comment type="similarity">
    <text evidence="1">Belongs to the 4-oxalocrotonate tautomerase family.</text>
</comment>
<dbReference type="SUPFAM" id="SSF55331">
    <property type="entry name" value="Tautomerase/MIF"/>
    <property type="match status" value="1"/>
</dbReference>
<comment type="caution">
    <text evidence="4">The sequence shown here is derived from an EMBL/GenBank/DDBJ whole genome shotgun (WGS) entry which is preliminary data.</text>
</comment>
<reference evidence="5" key="1">
    <citation type="journal article" date="2019" name="Int. J. Syst. Evol. Microbiol.">
        <title>The Global Catalogue of Microorganisms (GCM) 10K type strain sequencing project: providing services to taxonomists for standard genome sequencing and annotation.</title>
        <authorList>
            <consortium name="The Broad Institute Genomics Platform"/>
            <consortium name="The Broad Institute Genome Sequencing Center for Infectious Disease"/>
            <person name="Wu L."/>
            <person name="Ma J."/>
        </authorList>
    </citation>
    <scope>NUCLEOTIDE SEQUENCE [LARGE SCALE GENOMIC DNA]</scope>
    <source>
        <strain evidence="5">CCUG 56401</strain>
    </source>
</reference>
<evidence type="ECO:0000313" key="4">
    <source>
        <dbReference type="EMBL" id="MFD0920908.1"/>
    </source>
</evidence>
<dbReference type="Gene3D" id="3.30.429.10">
    <property type="entry name" value="Macrophage Migration Inhibitory Factor"/>
    <property type="match status" value="1"/>
</dbReference>
<dbReference type="RefSeq" id="WP_345600636.1">
    <property type="nucleotide sequence ID" value="NZ_BAABLT010000011.1"/>
</dbReference>
<dbReference type="PANTHER" id="PTHR35530">
    <property type="entry name" value="TAUTOMERASE-RELATED"/>
    <property type="match status" value="1"/>
</dbReference>
<keyword evidence="2" id="KW-0413">Isomerase</keyword>
<evidence type="ECO:0000256" key="1">
    <source>
        <dbReference type="ARBA" id="ARBA00006723"/>
    </source>
</evidence>
<evidence type="ECO:0000259" key="3">
    <source>
        <dbReference type="Pfam" id="PF01361"/>
    </source>
</evidence>
<dbReference type="Proteomes" id="UP001597018">
    <property type="component" value="Unassembled WGS sequence"/>
</dbReference>
<feature type="domain" description="4-oxalocrotonate tautomerase-like" evidence="3">
    <location>
        <begin position="2"/>
        <end position="61"/>
    </location>
</feature>
<gene>
    <name evidence="4" type="ORF">ACFQ16_14240</name>
</gene>
<dbReference type="EMBL" id="JBHTIW010000009">
    <property type="protein sequence ID" value="MFD0920908.1"/>
    <property type="molecule type" value="Genomic_DNA"/>
</dbReference>